<feature type="domain" description="HTH lacI-type" evidence="4">
    <location>
        <begin position="7"/>
        <end position="60"/>
    </location>
</feature>
<dbReference type="PANTHER" id="PTHR30146">
    <property type="entry name" value="LACI-RELATED TRANSCRIPTIONAL REPRESSOR"/>
    <property type="match status" value="1"/>
</dbReference>
<dbReference type="PRINTS" id="PR00036">
    <property type="entry name" value="HTHLACI"/>
</dbReference>
<organism evidence="5 6">
    <name type="scientific">Arenibacter certesii</name>
    <dbReference type="NCBI Taxonomy" id="228955"/>
    <lineage>
        <taxon>Bacteria</taxon>
        <taxon>Pseudomonadati</taxon>
        <taxon>Bacteroidota</taxon>
        <taxon>Flavobacteriia</taxon>
        <taxon>Flavobacteriales</taxon>
        <taxon>Flavobacteriaceae</taxon>
        <taxon>Arenibacter</taxon>
    </lineage>
</organism>
<dbReference type="InterPro" id="IPR010982">
    <property type="entry name" value="Lambda_DNA-bd_dom_sf"/>
</dbReference>
<keyword evidence="2" id="KW-0238">DNA-binding</keyword>
<comment type="caution">
    <text evidence="5">The sequence shown here is derived from an EMBL/GenBank/DDBJ whole genome shotgun (WGS) entry which is preliminary data.</text>
</comment>
<dbReference type="PANTHER" id="PTHR30146:SF144">
    <property type="entry name" value="LACI-FAMILY TRANSCRIPTION REGULATOR"/>
    <property type="match status" value="1"/>
</dbReference>
<dbReference type="SMART" id="SM00354">
    <property type="entry name" value="HTH_LACI"/>
    <property type="match status" value="1"/>
</dbReference>
<keyword evidence="6" id="KW-1185">Reference proteome</keyword>
<dbReference type="InterPro" id="IPR028082">
    <property type="entry name" value="Peripla_BP_I"/>
</dbReference>
<dbReference type="Gene3D" id="1.10.260.40">
    <property type="entry name" value="lambda repressor-like DNA-binding domains"/>
    <property type="match status" value="1"/>
</dbReference>
<dbReference type="EMBL" id="BMWP01000009">
    <property type="protein sequence ID" value="GGW31867.1"/>
    <property type="molecule type" value="Genomic_DNA"/>
</dbReference>
<keyword evidence="3" id="KW-0804">Transcription</keyword>
<dbReference type="InterPro" id="IPR025997">
    <property type="entry name" value="SBP_2_dom"/>
</dbReference>
<dbReference type="SUPFAM" id="SSF47413">
    <property type="entry name" value="lambda repressor-like DNA-binding domains"/>
    <property type="match status" value="1"/>
</dbReference>
<name>A0A918IV59_9FLAO</name>
<evidence type="ECO:0000313" key="5">
    <source>
        <dbReference type="EMBL" id="GGW31867.1"/>
    </source>
</evidence>
<dbReference type="RefSeq" id="WP_026812683.1">
    <property type="nucleotide sequence ID" value="NZ_BMWP01000009.1"/>
</dbReference>
<dbReference type="Gene3D" id="3.40.50.2300">
    <property type="match status" value="2"/>
</dbReference>
<dbReference type="SUPFAM" id="SSF53822">
    <property type="entry name" value="Periplasmic binding protein-like I"/>
    <property type="match status" value="1"/>
</dbReference>
<dbReference type="PROSITE" id="PS00356">
    <property type="entry name" value="HTH_LACI_1"/>
    <property type="match status" value="1"/>
</dbReference>
<protein>
    <submittedName>
        <fullName evidence="5">Transcriptional regulator</fullName>
    </submittedName>
</protein>
<dbReference type="GO" id="GO:0003700">
    <property type="term" value="F:DNA-binding transcription factor activity"/>
    <property type="evidence" value="ECO:0007669"/>
    <property type="project" value="TreeGrafter"/>
</dbReference>
<reference evidence="5" key="1">
    <citation type="journal article" date="2014" name="Int. J. Syst. Evol. Microbiol.">
        <title>Complete genome sequence of Corynebacterium casei LMG S-19264T (=DSM 44701T), isolated from a smear-ripened cheese.</title>
        <authorList>
            <consortium name="US DOE Joint Genome Institute (JGI-PGF)"/>
            <person name="Walter F."/>
            <person name="Albersmeier A."/>
            <person name="Kalinowski J."/>
            <person name="Ruckert C."/>
        </authorList>
    </citation>
    <scope>NUCLEOTIDE SEQUENCE</scope>
    <source>
        <strain evidence="5">KCTC 12113</strain>
    </source>
</reference>
<evidence type="ECO:0000259" key="4">
    <source>
        <dbReference type="PROSITE" id="PS50932"/>
    </source>
</evidence>
<dbReference type="GO" id="GO:0000976">
    <property type="term" value="F:transcription cis-regulatory region binding"/>
    <property type="evidence" value="ECO:0007669"/>
    <property type="project" value="TreeGrafter"/>
</dbReference>
<gene>
    <name evidence="5" type="ORF">GCM10007383_16110</name>
</gene>
<evidence type="ECO:0000256" key="2">
    <source>
        <dbReference type="ARBA" id="ARBA00023125"/>
    </source>
</evidence>
<dbReference type="CDD" id="cd01392">
    <property type="entry name" value="HTH_LacI"/>
    <property type="match status" value="1"/>
</dbReference>
<dbReference type="Pfam" id="PF00356">
    <property type="entry name" value="LacI"/>
    <property type="match status" value="1"/>
</dbReference>
<reference evidence="5" key="2">
    <citation type="submission" date="2020-09" db="EMBL/GenBank/DDBJ databases">
        <authorList>
            <person name="Sun Q."/>
            <person name="Kim S."/>
        </authorList>
    </citation>
    <scope>NUCLEOTIDE SEQUENCE</scope>
    <source>
        <strain evidence="5">KCTC 12113</strain>
    </source>
</reference>
<dbReference type="Proteomes" id="UP000634668">
    <property type="component" value="Unassembled WGS sequence"/>
</dbReference>
<dbReference type="InterPro" id="IPR000843">
    <property type="entry name" value="HTH_LacI"/>
</dbReference>
<evidence type="ECO:0000313" key="6">
    <source>
        <dbReference type="Proteomes" id="UP000634668"/>
    </source>
</evidence>
<accession>A0A918IV59</accession>
<keyword evidence="1" id="KW-0805">Transcription regulation</keyword>
<evidence type="ECO:0000256" key="3">
    <source>
        <dbReference type="ARBA" id="ARBA00023163"/>
    </source>
</evidence>
<dbReference type="PROSITE" id="PS50932">
    <property type="entry name" value="HTH_LACI_2"/>
    <property type="match status" value="1"/>
</dbReference>
<dbReference type="AlphaFoldDB" id="A0A918IV59"/>
<dbReference type="Pfam" id="PF13407">
    <property type="entry name" value="Peripla_BP_4"/>
    <property type="match status" value="1"/>
</dbReference>
<evidence type="ECO:0000256" key="1">
    <source>
        <dbReference type="ARBA" id="ARBA00023015"/>
    </source>
</evidence>
<proteinExistence type="predicted"/>
<sequence length="346" mass="39705">MNNKKHTIKDIAKMAGVSKGTVDRVLHKRGNVSKEAYEKVDRILKKIDFKPNLLASNLKKNKTYLIGVLLPDPKLESFWISAKKGIIDASKEFNPFGILVKEFLYDPSSKDSFWEQSQNLLKSNPDALIMVPNFLKESETILKTCKNANIKVITFNNPINTVIDYVYIGQDLHQSGKVAAGLIERIINKNDKIAIIHIDKEPHMELKEDGFKEYFKVHNPNDHDIISKTFSAVDDTGFNENVSLFLKENPEVTAFFITNAKAYKFLKVFKNKTNKDLKIIGYDVLRENTKYLQEGCIDFLIHQKPYRQAYLSIAYAAEHYLFAKSLPTHEYLPIDIITSENAKYHL</sequence>